<evidence type="ECO:0000256" key="2">
    <source>
        <dbReference type="ARBA" id="ARBA00009142"/>
    </source>
</evidence>
<dbReference type="InterPro" id="IPR002781">
    <property type="entry name" value="TM_pro_TauE-like"/>
</dbReference>
<feature type="transmembrane region" description="Helical" evidence="8">
    <location>
        <begin position="237"/>
        <end position="255"/>
    </location>
</feature>
<evidence type="ECO:0000256" key="4">
    <source>
        <dbReference type="ARBA" id="ARBA00022475"/>
    </source>
</evidence>
<feature type="transmembrane region" description="Helical" evidence="8">
    <location>
        <begin position="37"/>
        <end position="61"/>
    </location>
</feature>
<keyword evidence="5 8" id="KW-0812">Transmembrane</keyword>
<evidence type="ECO:0000256" key="6">
    <source>
        <dbReference type="ARBA" id="ARBA00022989"/>
    </source>
</evidence>
<dbReference type="Pfam" id="PF01925">
    <property type="entry name" value="TauE"/>
    <property type="match status" value="1"/>
</dbReference>
<dbReference type="EMBL" id="FNEJ01000024">
    <property type="protein sequence ID" value="SDJ27689.1"/>
    <property type="molecule type" value="Genomic_DNA"/>
</dbReference>
<comment type="similarity">
    <text evidence="2 8">Belongs to the 4-toluene sulfonate uptake permease (TSUP) (TC 2.A.102) family.</text>
</comment>
<evidence type="ECO:0000256" key="1">
    <source>
        <dbReference type="ARBA" id="ARBA00004651"/>
    </source>
</evidence>
<proteinExistence type="inferred from homology"/>
<comment type="subcellular location">
    <subcellularLocation>
        <location evidence="1 8">Cell membrane</location>
        <topology evidence="1 8">Multi-pass membrane protein</topology>
    </subcellularLocation>
</comment>
<gene>
    <name evidence="9" type="ORF">SAMN04487993_102426</name>
</gene>
<keyword evidence="7 8" id="KW-0472">Membrane</keyword>
<feature type="transmembrane region" description="Helical" evidence="8">
    <location>
        <begin position="145"/>
        <end position="168"/>
    </location>
</feature>
<evidence type="ECO:0000256" key="7">
    <source>
        <dbReference type="ARBA" id="ARBA00023136"/>
    </source>
</evidence>
<keyword evidence="3" id="KW-0813">Transport</keyword>
<feature type="transmembrane region" description="Helical" evidence="8">
    <location>
        <begin position="206"/>
        <end position="225"/>
    </location>
</feature>
<organism evidence="9 10">
    <name type="scientific">Salipiger marinus</name>
    <dbReference type="NCBI Taxonomy" id="555512"/>
    <lineage>
        <taxon>Bacteria</taxon>
        <taxon>Pseudomonadati</taxon>
        <taxon>Pseudomonadota</taxon>
        <taxon>Alphaproteobacteria</taxon>
        <taxon>Rhodobacterales</taxon>
        <taxon>Roseobacteraceae</taxon>
        <taxon>Salipiger</taxon>
    </lineage>
</organism>
<dbReference type="PANTHER" id="PTHR30269">
    <property type="entry name" value="TRANSMEMBRANE PROTEIN YFCA"/>
    <property type="match status" value="1"/>
</dbReference>
<evidence type="ECO:0000313" key="10">
    <source>
        <dbReference type="Proteomes" id="UP000199093"/>
    </source>
</evidence>
<dbReference type="STRING" id="555512.SAMN04487993_102426"/>
<protein>
    <recommendedName>
        <fullName evidence="8">Probable membrane transporter protein</fullName>
    </recommendedName>
</protein>
<keyword evidence="4 8" id="KW-1003">Cell membrane</keyword>
<sequence length="256" mass="26433">METLLTLVPAPQLALCLGIALLAGLVKGMVGFAMPMIMISGLGSIVAPELALAGLLLPTLATNALQALREGPRAAWGSVRQFLLFLIVAFVMLALSAQLVRVLSADLLLAVIGAPVTLFCLMQLLGWRAHLPNGPTVATEVGVGAVAGFLGGLSGVWGPPFVAYLTALDTDKRDQLRVQGVAYGLGAVSLVGAHVASGVLTAQTAVFSAAMLLPALVGMGLGGLVHDRIDQAMFRRLTLLVLLVAGLNLLRRAIFG</sequence>
<evidence type="ECO:0000313" key="9">
    <source>
        <dbReference type="EMBL" id="SDJ27689.1"/>
    </source>
</evidence>
<dbReference type="RefSeq" id="WP_089850783.1">
    <property type="nucleotide sequence ID" value="NZ_FNEJ01000024.1"/>
</dbReference>
<evidence type="ECO:0000256" key="3">
    <source>
        <dbReference type="ARBA" id="ARBA00022448"/>
    </source>
</evidence>
<evidence type="ECO:0000256" key="8">
    <source>
        <dbReference type="RuleBase" id="RU363041"/>
    </source>
</evidence>
<dbReference type="PANTHER" id="PTHR30269:SF32">
    <property type="entry name" value="MEMBRANE TRANSPORTER PROTEIN-RELATED"/>
    <property type="match status" value="1"/>
</dbReference>
<keyword evidence="6 8" id="KW-1133">Transmembrane helix</keyword>
<feature type="transmembrane region" description="Helical" evidence="8">
    <location>
        <begin position="180"/>
        <end position="200"/>
    </location>
</feature>
<feature type="transmembrane region" description="Helical" evidence="8">
    <location>
        <begin position="12"/>
        <end position="30"/>
    </location>
</feature>
<dbReference type="GO" id="GO:0005886">
    <property type="term" value="C:plasma membrane"/>
    <property type="evidence" value="ECO:0007669"/>
    <property type="project" value="UniProtKB-SubCell"/>
</dbReference>
<dbReference type="AlphaFoldDB" id="A0A1G8SEN5"/>
<feature type="transmembrane region" description="Helical" evidence="8">
    <location>
        <begin position="81"/>
        <end position="100"/>
    </location>
</feature>
<evidence type="ECO:0000256" key="5">
    <source>
        <dbReference type="ARBA" id="ARBA00022692"/>
    </source>
</evidence>
<dbReference type="OrthoDB" id="9800873at2"/>
<accession>A0A1G8SEN5</accession>
<dbReference type="Proteomes" id="UP000199093">
    <property type="component" value="Unassembled WGS sequence"/>
</dbReference>
<reference evidence="9 10" key="1">
    <citation type="submission" date="2016-10" db="EMBL/GenBank/DDBJ databases">
        <authorList>
            <person name="de Groot N.N."/>
        </authorList>
    </citation>
    <scope>NUCLEOTIDE SEQUENCE [LARGE SCALE GENOMIC DNA]</scope>
    <source>
        <strain evidence="9 10">DSM 26424</strain>
    </source>
</reference>
<keyword evidence="10" id="KW-1185">Reference proteome</keyword>
<feature type="transmembrane region" description="Helical" evidence="8">
    <location>
        <begin position="107"/>
        <end position="125"/>
    </location>
</feature>
<name>A0A1G8SEN5_9RHOB</name>
<dbReference type="InterPro" id="IPR052017">
    <property type="entry name" value="TSUP"/>
</dbReference>